<name>A0ABV6TFX6_9ACTN</name>
<dbReference type="RefSeq" id="WP_394319107.1">
    <property type="nucleotide sequence ID" value="NZ_JBHMQV010000009.1"/>
</dbReference>
<reference evidence="1 2" key="1">
    <citation type="submission" date="2024-09" db="EMBL/GenBank/DDBJ databases">
        <authorList>
            <person name="Sun Q."/>
            <person name="Mori K."/>
        </authorList>
    </citation>
    <scope>NUCLEOTIDE SEQUENCE [LARGE SCALE GENOMIC DNA]</scope>
    <source>
        <strain evidence="1 2">JCM 4557</strain>
    </source>
</reference>
<accession>A0ABV6TFX6</accession>
<dbReference type="Proteomes" id="UP001589887">
    <property type="component" value="Unassembled WGS sequence"/>
</dbReference>
<proteinExistence type="predicted"/>
<protein>
    <recommendedName>
        <fullName evidence="3">SseB protein N-terminal domain-containing protein</fullName>
    </recommendedName>
</protein>
<organism evidence="1 2">
    <name type="scientific">Streptomyces noboritoensis</name>
    <dbReference type="NCBI Taxonomy" id="67337"/>
    <lineage>
        <taxon>Bacteria</taxon>
        <taxon>Bacillati</taxon>
        <taxon>Actinomycetota</taxon>
        <taxon>Actinomycetes</taxon>
        <taxon>Kitasatosporales</taxon>
        <taxon>Streptomycetaceae</taxon>
        <taxon>Streptomyces</taxon>
    </lineage>
</organism>
<dbReference type="EMBL" id="JBHMQV010000009">
    <property type="protein sequence ID" value="MFC0844694.1"/>
    <property type="molecule type" value="Genomic_DNA"/>
</dbReference>
<evidence type="ECO:0000313" key="1">
    <source>
        <dbReference type="EMBL" id="MFC0844694.1"/>
    </source>
</evidence>
<evidence type="ECO:0008006" key="3">
    <source>
        <dbReference type="Google" id="ProtNLM"/>
    </source>
</evidence>
<keyword evidence="2" id="KW-1185">Reference proteome</keyword>
<evidence type="ECO:0000313" key="2">
    <source>
        <dbReference type="Proteomes" id="UP001589887"/>
    </source>
</evidence>
<comment type="caution">
    <text evidence="1">The sequence shown here is derived from an EMBL/GenBank/DDBJ whole genome shotgun (WGS) entry which is preliminary data.</text>
</comment>
<sequence>MDIPPMPAPEMTVGELIEQLSAMDRQATVRLAVNPFFPMAHRLDAVTAGEDQDRQPTVYLAEDPAAVQYGYLPRPVAEALAWMPPIDPPARARRRLRAVTDDDTPGL</sequence>
<gene>
    <name evidence="1" type="ORF">ACFH04_13395</name>
</gene>